<dbReference type="EMBL" id="NSFD01000055">
    <property type="protein sequence ID" value="PBA23779.1"/>
    <property type="molecule type" value="Genomic_DNA"/>
</dbReference>
<evidence type="ECO:0000313" key="2">
    <source>
        <dbReference type="Proteomes" id="UP000217768"/>
    </source>
</evidence>
<proteinExistence type="predicted"/>
<protein>
    <submittedName>
        <fullName evidence="1">Uncharacterized protein</fullName>
    </submittedName>
</protein>
<accession>A0A2A2ZBE5</accession>
<gene>
    <name evidence="1" type="ORF">CKJ66_26310</name>
</gene>
<dbReference type="Proteomes" id="UP000217768">
    <property type="component" value="Unassembled WGS sequence"/>
</dbReference>
<sequence length="425" mass="45832">MIASPQVVETHEWEIPAYKLDAFQAKIAQANKKLARAGLDARFEVSYEEFEVKKNVSTVDRFVVSGHDPVYVYEPWVRATLTGPLTLRHGHFTFVASLVAEEAGITVHSAPGQELGGYAPKGTNECDHCNVARSRTRLYLVRDERDGSIVQLGHSCIELYTGITPKGLWALAFDEELAGFTRDDLDGGFGPRSYGASVDLVLAYAFAHSDKGRAYVPSSGFGVATVSQVRTSLFSDINRLKEADRNYFIAKGAEAATYLADTGLIAAIKAAVTETAEDSDYGRNLRVVLAGEHVSGRNVGILASLVKVYARQQQLEAERKAHPVVAGFIGEVGERVRDISATAKTVVYSEGDYGMKTFLVAITDDGHTVVWNASKALDIEVGDTFTMGAATVKAHDNYHGVDQTVITRPSKLAISPAAAPSLASG</sequence>
<comment type="caution">
    <text evidence="1">The sequence shown here is derived from an EMBL/GenBank/DDBJ whole genome shotgun (WGS) entry which is preliminary data.</text>
</comment>
<dbReference type="RefSeq" id="WP_095795176.1">
    <property type="nucleotide sequence ID" value="NZ_NSFD01000055.1"/>
</dbReference>
<organism evidence="1 2">
    <name type="scientific">Mycobacterium avium</name>
    <dbReference type="NCBI Taxonomy" id="1764"/>
    <lineage>
        <taxon>Bacteria</taxon>
        <taxon>Bacillati</taxon>
        <taxon>Actinomycetota</taxon>
        <taxon>Actinomycetes</taxon>
        <taxon>Mycobacteriales</taxon>
        <taxon>Mycobacteriaceae</taxon>
        <taxon>Mycobacterium</taxon>
        <taxon>Mycobacterium avium complex (MAC)</taxon>
    </lineage>
</organism>
<reference evidence="1 2" key="1">
    <citation type="submission" date="2017-08" db="EMBL/GenBank/DDBJ databases">
        <title>Phylogenetic analysis of Mycobacterium avium complex whole genomes.</title>
        <authorList>
            <person name="Caverly L.J."/>
            <person name="Spilker T."/>
            <person name="Lipuma J."/>
        </authorList>
    </citation>
    <scope>NUCLEOTIDE SEQUENCE [LARGE SCALE GENOMIC DNA]</scope>
    <source>
        <strain evidence="1 2">FLAC0165</strain>
    </source>
</reference>
<evidence type="ECO:0000313" key="1">
    <source>
        <dbReference type="EMBL" id="PBA23779.1"/>
    </source>
</evidence>
<dbReference type="AlphaFoldDB" id="A0A2A2ZBE5"/>
<name>A0A2A2ZBE5_MYCAV</name>